<organism evidence="2 3">
    <name type="scientific">Pukyongiella litopenaei</name>
    <dbReference type="NCBI Taxonomy" id="2605946"/>
    <lineage>
        <taxon>Bacteria</taxon>
        <taxon>Pseudomonadati</taxon>
        <taxon>Pseudomonadota</taxon>
        <taxon>Alphaproteobacteria</taxon>
        <taxon>Rhodobacterales</taxon>
        <taxon>Paracoccaceae</taxon>
        <taxon>Pukyongiella</taxon>
    </lineage>
</organism>
<name>A0A2S0MUL2_9RHOB</name>
<dbReference type="Proteomes" id="UP000237655">
    <property type="component" value="Chromosome"/>
</dbReference>
<evidence type="ECO:0000313" key="2">
    <source>
        <dbReference type="EMBL" id="AVO39590.1"/>
    </source>
</evidence>
<evidence type="ECO:0008006" key="4">
    <source>
        <dbReference type="Google" id="ProtNLM"/>
    </source>
</evidence>
<sequence>MQADRKFARRLLAGLALCGTLAACGETVGERALYGGTAGAVGAAVLNGNLALGAVGGAAANMLYCDLYPGRCR</sequence>
<dbReference type="AlphaFoldDB" id="A0A2S0MUL2"/>
<dbReference type="RefSeq" id="WP_106473894.1">
    <property type="nucleotide sequence ID" value="NZ_CP027665.1"/>
</dbReference>
<dbReference type="KEGG" id="thas:C6Y53_01475"/>
<gene>
    <name evidence="2" type="ORF">C6Y53_01475</name>
</gene>
<keyword evidence="1" id="KW-0812">Transmembrane</keyword>
<protein>
    <recommendedName>
        <fullName evidence="4">Lipoprotein</fullName>
    </recommendedName>
</protein>
<keyword evidence="3" id="KW-1185">Reference proteome</keyword>
<keyword evidence="1" id="KW-0472">Membrane</keyword>
<reference evidence="3" key="1">
    <citation type="submission" date="2018-03" db="EMBL/GenBank/DDBJ databases">
        <title>Genomic analysis of the strain SH-1 isolated from shrimp intestine.</title>
        <authorList>
            <person name="Kim Y.-S."/>
            <person name="Kim S.-E."/>
            <person name="Kim K.-H."/>
        </authorList>
    </citation>
    <scope>NUCLEOTIDE SEQUENCE [LARGE SCALE GENOMIC DNA]</scope>
    <source>
        <strain evidence="3">SH-1</strain>
    </source>
</reference>
<proteinExistence type="predicted"/>
<dbReference type="EMBL" id="CP027665">
    <property type="protein sequence ID" value="AVO39590.1"/>
    <property type="molecule type" value="Genomic_DNA"/>
</dbReference>
<keyword evidence="1" id="KW-1133">Transmembrane helix</keyword>
<evidence type="ECO:0000313" key="3">
    <source>
        <dbReference type="Proteomes" id="UP000237655"/>
    </source>
</evidence>
<evidence type="ECO:0000256" key="1">
    <source>
        <dbReference type="SAM" id="Phobius"/>
    </source>
</evidence>
<dbReference type="PROSITE" id="PS51257">
    <property type="entry name" value="PROKAR_LIPOPROTEIN"/>
    <property type="match status" value="1"/>
</dbReference>
<accession>A0A2S0MUL2</accession>
<feature type="transmembrane region" description="Helical" evidence="1">
    <location>
        <begin position="41"/>
        <end position="64"/>
    </location>
</feature>